<evidence type="ECO:0000256" key="2">
    <source>
        <dbReference type="ARBA" id="ARBA00022801"/>
    </source>
</evidence>
<keyword evidence="3" id="KW-0234">DNA repair</keyword>
<protein>
    <submittedName>
        <fullName evidence="5">DNA-deoxyinosine glycosylase</fullName>
    </submittedName>
</protein>
<organism evidence="5 6">
    <name type="scientific">Desulfuribacillus alkaliarsenatis</name>
    <dbReference type="NCBI Taxonomy" id="766136"/>
    <lineage>
        <taxon>Bacteria</taxon>
        <taxon>Bacillati</taxon>
        <taxon>Bacillota</taxon>
        <taxon>Desulfuribacillia</taxon>
        <taxon>Desulfuribacillales</taxon>
        <taxon>Desulfuribacillaceae</taxon>
        <taxon>Desulfuribacillus</taxon>
    </lineage>
</organism>
<dbReference type="EMBL" id="MIJE01000035">
    <property type="protein sequence ID" value="OEF95800.1"/>
    <property type="molecule type" value="Genomic_DNA"/>
</dbReference>
<proteinExistence type="predicted"/>
<dbReference type="InterPro" id="IPR036895">
    <property type="entry name" value="Uracil-DNA_glycosylase-like_sf"/>
</dbReference>
<accession>A0A1E5FZ08</accession>
<dbReference type="Gene3D" id="3.40.470.10">
    <property type="entry name" value="Uracil-DNA glycosylase-like domain"/>
    <property type="match status" value="1"/>
</dbReference>
<evidence type="ECO:0000256" key="3">
    <source>
        <dbReference type="ARBA" id="ARBA00023204"/>
    </source>
</evidence>
<dbReference type="SUPFAM" id="SSF52141">
    <property type="entry name" value="Uracil-DNA glycosylase-like"/>
    <property type="match status" value="1"/>
</dbReference>
<evidence type="ECO:0000313" key="5">
    <source>
        <dbReference type="EMBL" id="OEF95800.1"/>
    </source>
</evidence>
<dbReference type="STRING" id="766136.BHF68_11245"/>
<dbReference type="Pfam" id="PF03167">
    <property type="entry name" value="UDG"/>
    <property type="match status" value="1"/>
</dbReference>
<dbReference type="GO" id="GO:0006285">
    <property type="term" value="P:base-excision repair, AP site formation"/>
    <property type="evidence" value="ECO:0007669"/>
    <property type="project" value="InterPro"/>
</dbReference>
<dbReference type="Proteomes" id="UP000094296">
    <property type="component" value="Unassembled WGS sequence"/>
</dbReference>
<keyword evidence="2" id="KW-0378">Hydrolase</keyword>
<dbReference type="InterPro" id="IPR026353">
    <property type="entry name" value="Hypoxan-DNA_Glyclase"/>
</dbReference>
<dbReference type="CDD" id="cd10032">
    <property type="entry name" value="UDG-F6_HDG"/>
    <property type="match status" value="1"/>
</dbReference>
<feature type="domain" description="Uracil-DNA glycosylase-like" evidence="4">
    <location>
        <begin position="8"/>
        <end position="159"/>
    </location>
</feature>
<name>A0A1E5FZ08_9FIRM</name>
<evidence type="ECO:0000256" key="1">
    <source>
        <dbReference type="ARBA" id="ARBA00022763"/>
    </source>
</evidence>
<dbReference type="InterPro" id="IPR015637">
    <property type="entry name" value="MUG/TDG"/>
</dbReference>
<dbReference type="SMART" id="SM00987">
    <property type="entry name" value="UreE_C"/>
    <property type="match status" value="1"/>
</dbReference>
<evidence type="ECO:0000313" key="6">
    <source>
        <dbReference type="Proteomes" id="UP000094296"/>
    </source>
</evidence>
<reference evidence="5 6" key="1">
    <citation type="submission" date="2016-09" db="EMBL/GenBank/DDBJ databases">
        <title>Draft genome sequence for the type strain of Desulfuribacillus alkaliarsenatis AHT28, an obligately anaerobic, sulfidogenic bacterium isolated from Russian soda lake sediments.</title>
        <authorList>
            <person name="Abin C.A."/>
            <person name="Hollibaugh J.T."/>
        </authorList>
    </citation>
    <scope>NUCLEOTIDE SEQUENCE [LARGE SCALE GENOMIC DNA]</scope>
    <source>
        <strain evidence="5 6">AHT28</strain>
    </source>
</reference>
<dbReference type="GO" id="GO:0008263">
    <property type="term" value="F:pyrimidine-specific mismatch base pair DNA N-glycosylase activity"/>
    <property type="evidence" value="ECO:0007669"/>
    <property type="project" value="TreeGrafter"/>
</dbReference>
<evidence type="ECO:0000259" key="4">
    <source>
        <dbReference type="SMART" id="SM00986"/>
    </source>
</evidence>
<keyword evidence="6" id="KW-1185">Reference proteome</keyword>
<dbReference type="GO" id="GO:0004844">
    <property type="term" value="F:uracil DNA N-glycosylase activity"/>
    <property type="evidence" value="ECO:0007669"/>
    <property type="project" value="TreeGrafter"/>
</dbReference>
<dbReference type="PANTHER" id="PTHR12159:SF9">
    <property type="entry name" value="G_T MISMATCH-SPECIFIC THYMINE DNA GLYCOSYLASE"/>
    <property type="match status" value="1"/>
</dbReference>
<gene>
    <name evidence="5" type="ORF">BHF68_11245</name>
</gene>
<dbReference type="PANTHER" id="PTHR12159">
    <property type="entry name" value="G/T AND G/U MISMATCH-SPECIFIC DNA GLYCOSYLASE"/>
    <property type="match status" value="1"/>
</dbReference>
<keyword evidence="1" id="KW-0227">DNA damage</keyword>
<sequence>MEFINSFRPIIDKNSKILILGSMPGVQSLANQQYYAHPRNHFWNILFNLFDLPLSNEYTERIKLLHDKGIALWDVLESCTREGSLDSKIKHENANDFHALFKEYPNIRAVLFNGGKAYTAFKKHVGLDFNNLEFIQLPSTSPANTMNFEEKLIKWSFIKKYF</sequence>
<dbReference type="AlphaFoldDB" id="A0A1E5FZ08"/>
<comment type="caution">
    <text evidence="5">The sequence shown here is derived from an EMBL/GenBank/DDBJ whole genome shotgun (WGS) entry which is preliminary data.</text>
</comment>
<dbReference type="SMART" id="SM00986">
    <property type="entry name" value="UDG"/>
    <property type="match status" value="1"/>
</dbReference>
<dbReference type="InterPro" id="IPR005122">
    <property type="entry name" value="Uracil-DNA_glycosylase-like"/>
</dbReference>
<dbReference type="NCBIfam" id="TIGR04274">
    <property type="entry name" value="hypoxanDNAglyco"/>
    <property type="match status" value="1"/>
</dbReference>